<dbReference type="AlphaFoldDB" id="E4PGT3"/>
<protein>
    <submittedName>
        <fullName evidence="1">Uncharacterized protein</fullName>
    </submittedName>
</protein>
<evidence type="ECO:0000313" key="1">
    <source>
        <dbReference type="EMBL" id="ADP99392.1"/>
    </source>
</evidence>
<dbReference type="HOGENOM" id="CLU_3374527_0_0_6"/>
<dbReference type="STRING" id="225937.HP15_3628"/>
<dbReference type="EMBL" id="CP001978">
    <property type="protein sequence ID" value="ADP99392.1"/>
    <property type="molecule type" value="Genomic_DNA"/>
</dbReference>
<gene>
    <name evidence="1" type="ordered locus">HP15_3628</name>
</gene>
<name>E4PGT3_MARAH</name>
<reference evidence="2" key="2">
    <citation type="submission" date="2010-02" db="EMBL/GenBank/DDBJ databases">
        <title>Complete genome sequence of Marinobacter adhaerens type strain (HP15).</title>
        <authorList>
            <person name="Gaerdes A.A.M."/>
            <person name="Kaeppel E."/>
            <person name="Shezad A."/>
            <person name="Seebah S."/>
            <person name="Teeling H."/>
            <person name="Yarza P."/>
            <person name="Gloeckner F.O."/>
            <person name="Ullrich M.S."/>
        </authorList>
    </citation>
    <scope>NUCLEOTIDE SEQUENCE [LARGE SCALE GENOMIC DNA]</scope>
    <source>
        <strain evidence="2">DSM 23420 / HP15</strain>
    </source>
</reference>
<evidence type="ECO:0000313" key="2">
    <source>
        <dbReference type="Proteomes" id="UP000007077"/>
    </source>
</evidence>
<sequence length="34" mass="3887">MIPVLKSSTNQPCFLLIERSINKKLTEARRGIQT</sequence>
<dbReference type="KEGG" id="mad:HP15_3628"/>
<proteinExistence type="predicted"/>
<accession>E4PGT3</accession>
<reference evidence="1 2" key="1">
    <citation type="journal article" date="2010" name="Stand. Genomic Sci.">
        <title>Complete genome sequence of Marinobacter adhaerens type strain (HP15), a diatom-interacting marine microorganism.</title>
        <authorList>
            <person name="Gardes A."/>
            <person name="Kaeppel E."/>
            <person name="Shehzad A."/>
            <person name="Seebah S."/>
            <person name="Teeling H."/>
            <person name="Yarza P."/>
            <person name="Glockner F.O."/>
            <person name="Grossart H.P."/>
            <person name="Ullrich M.S."/>
        </authorList>
    </citation>
    <scope>NUCLEOTIDE SEQUENCE [LARGE SCALE GENOMIC DNA]</scope>
    <source>
        <strain evidence="2">DSM 23420 / HP15</strain>
    </source>
</reference>
<dbReference type="Proteomes" id="UP000007077">
    <property type="component" value="Chromosome"/>
</dbReference>
<organism evidence="1 2">
    <name type="scientific">Marinobacter adhaerens (strain DSM 23420 / HP15)</name>
    <dbReference type="NCBI Taxonomy" id="225937"/>
    <lineage>
        <taxon>Bacteria</taxon>
        <taxon>Pseudomonadati</taxon>
        <taxon>Pseudomonadota</taxon>
        <taxon>Gammaproteobacteria</taxon>
        <taxon>Pseudomonadales</taxon>
        <taxon>Marinobacteraceae</taxon>
        <taxon>Marinobacter</taxon>
    </lineage>
</organism>